<keyword evidence="5" id="KW-1185">Reference proteome</keyword>
<reference evidence="4" key="1">
    <citation type="submission" date="2010-06" db="EMBL/GenBank/DDBJ databases">
        <authorList>
            <person name="Muzny D."/>
            <person name="Qin X."/>
            <person name="Buhay C."/>
            <person name="Dugan-Rocha S."/>
            <person name="Ding Y."/>
            <person name="Chen G."/>
            <person name="Hawes A."/>
            <person name="Holder M."/>
            <person name="Jhangiani S."/>
            <person name="Johnson A."/>
            <person name="Khan Z."/>
            <person name="Li Z."/>
            <person name="Liu W."/>
            <person name="Liu X."/>
            <person name="Perez L."/>
            <person name="Shen H."/>
            <person name="Wang Q."/>
            <person name="Watt J."/>
            <person name="Xi L."/>
            <person name="Xin Y."/>
            <person name="Zhou J."/>
            <person name="Deng J."/>
            <person name="Jiang H."/>
            <person name="Liu Y."/>
            <person name="Qu J."/>
            <person name="Song X.-Z."/>
            <person name="Zhang L."/>
            <person name="Villasana D."/>
            <person name="Johnson A."/>
            <person name="Liu J."/>
            <person name="Liyanage D."/>
            <person name="Lorensuhewa L."/>
            <person name="Robinson T."/>
            <person name="Song A."/>
            <person name="Song B.-B."/>
            <person name="Dinh H."/>
            <person name="Thornton R."/>
            <person name="Coyle M."/>
            <person name="Francisco L."/>
            <person name="Jackson L."/>
            <person name="Javaid M."/>
            <person name="Korchina V."/>
            <person name="Kovar C."/>
            <person name="Mata R."/>
            <person name="Mathew T."/>
            <person name="Ngo R."/>
            <person name="Nguyen L."/>
            <person name="Nguyen N."/>
            <person name="Okwuonu G."/>
            <person name="Ongeri F."/>
            <person name="Pham C."/>
            <person name="Simmons D."/>
            <person name="Wilczek-Boney K."/>
            <person name="Hale W."/>
            <person name="Jakkamsetti A."/>
            <person name="Pham P."/>
            <person name="Ruth R."/>
            <person name="San Lucas F."/>
            <person name="Warren J."/>
            <person name="Zhang J."/>
            <person name="Zhao Z."/>
            <person name="Zhou C."/>
            <person name="Zhu D."/>
            <person name="Lee S."/>
            <person name="Bess C."/>
            <person name="Blankenburg K."/>
            <person name="Forbes L."/>
            <person name="Fu Q."/>
            <person name="Gubbala S."/>
            <person name="Hirani K."/>
            <person name="Jayaseelan J.C."/>
            <person name="Lara F."/>
            <person name="Munidasa M."/>
            <person name="Palculict T."/>
            <person name="Patil S."/>
            <person name="Pu L.-L."/>
            <person name="Saada N."/>
            <person name="Tang L."/>
            <person name="Weissenberger G."/>
            <person name="Zhu Y."/>
            <person name="Hemphill L."/>
            <person name="Shang Y."/>
            <person name="Youmans B."/>
            <person name="Ayvaz T."/>
            <person name="Ross M."/>
            <person name="Santibanez J."/>
            <person name="Aqrawi P."/>
            <person name="Gross S."/>
            <person name="Joshi V."/>
            <person name="Fowler G."/>
            <person name="Nazareth L."/>
            <person name="Reid J."/>
            <person name="Worley K."/>
            <person name="Petrosino J."/>
            <person name="Highlander S."/>
            <person name="Gibbs R."/>
        </authorList>
    </citation>
    <scope>NUCLEOTIDE SEQUENCE [LARGE SCALE GENOMIC DNA]</scope>
    <source>
        <strain evidence="4">ATCC 33030</strain>
    </source>
</reference>
<dbReference type="RefSeq" id="WP_005289753.1">
    <property type="nucleotide sequence ID" value="NZ_CM000961.1"/>
</dbReference>
<feature type="domain" description="AMIN-like" evidence="3">
    <location>
        <begin position="102"/>
        <end position="224"/>
    </location>
</feature>
<dbReference type="InterPro" id="IPR056303">
    <property type="entry name" value="AMIN-like"/>
</dbReference>
<evidence type="ECO:0000259" key="3">
    <source>
        <dbReference type="Pfam" id="PF24837"/>
    </source>
</evidence>
<keyword evidence="2" id="KW-0732">Signal</keyword>
<dbReference type="PROSITE" id="PS51257">
    <property type="entry name" value="PROKAR_LIPOPROTEIN"/>
    <property type="match status" value="1"/>
</dbReference>
<sequence length="225" mass="23948">MKHTPQKKTHASAAVAVLAAAGLALSACDTGETVPEPQMSTSTNPDADAADKDAENSATKPTGTEDGQQNTLGAADMQPGADGDFSTEPTEQFDGDPAELRTTDIRVGSHENYDRLVFEFEGTGQPRFHAGYTDDPRQHTSGNPVEVPGDAHFELLIHGTSLDMTPDHKYAGKTNLGLASGAVVDVVNQGTFEGASQYFVGLKDTRPYKVSILENPTRLVVDFEK</sequence>
<feature type="signal peptide" evidence="2">
    <location>
        <begin position="1"/>
        <end position="26"/>
    </location>
</feature>
<dbReference type="OrthoDB" id="3393679at2"/>
<dbReference type="Proteomes" id="UP000004208">
    <property type="component" value="Unassembled WGS sequence"/>
</dbReference>
<feature type="chain" id="PRO_5038977337" description="AMIN-like domain-containing protein" evidence="2">
    <location>
        <begin position="27"/>
        <end position="225"/>
    </location>
</feature>
<comment type="caution">
    <text evidence="4">The sequence shown here is derived from an EMBL/GenBank/DDBJ whole genome shotgun (WGS) entry which is preliminary data.</text>
</comment>
<dbReference type="eggNOG" id="COG5401">
    <property type="taxonomic scope" value="Bacteria"/>
</dbReference>
<dbReference type="EMBL" id="ACLJ02000003">
    <property type="protein sequence ID" value="EFK53745.1"/>
    <property type="molecule type" value="Genomic_DNA"/>
</dbReference>
<dbReference type="STRING" id="585529.HMPREF0291_11402"/>
<dbReference type="AlphaFoldDB" id="D7WF66"/>
<dbReference type="HOGENOM" id="CLU_099777_0_1_11"/>
<proteinExistence type="predicted"/>
<gene>
    <name evidence="4" type="ORF">HMPREF0291_11402</name>
</gene>
<evidence type="ECO:0000313" key="4">
    <source>
        <dbReference type="EMBL" id="EFK53745.1"/>
    </source>
</evidence>
<organism evidence="4 5">
    <name type="scientific">Corynebacterium genitalium ATCC 33030</name>
    <dbReference type="NCBI Taxonomy" id="585529"/>
    <lineage>
        <taxon>Bacteria</taxon>
        <taxon>Bacillati</taxon>
        <taxon>Actinomycetota</taxon>
        <taxon>Actinomycetes</taxon>
        <taxon>Mycobacteriales</taxon>
        <taxon>Corynebacteriaceae</taxon>
        <taxon>Corynebacterium</taxon>
    </lineage>
</organism>
<evidence type="ECO:0000256" key="2">
    <source>
        <dbReference type="SAM" id="SignalP"/>
    </source>
</evidence>
<evidence type="ECO:0000313" key="5">
    <source>
        <dbReference type="Proteomes" id="UP000004208"/>
    </source>
</evidence>
<evidence type="ECO:0000256" key="1">
    <source>
        <dbReference type="SAM" id="MobiDB-lite"/>
    </source>
</evidence>
<dbReference type="Pfam" id="PF24837">
    <property type="entry name" value="AMIN-like"/>
    <property type="match status" value="1"/>
</dbReference>
<feature type="compositionally biased region" description="Polar residues" evidence="1">
    <location>
        <begin position="56"/>
        <end position="72"/>
    </location>
</feature>
<accession>D7WF66</accession>
<name>D7WF66_9CORY</name>
<protein>
    <recommendedName>
        <fullName evidence="3">AMIN-like domain-containing protein</fullName>
    </recommendedName>
</protein>
<feature type="region of interest" description="Disordered" evidence="1">
    <location>
        <begin position="29"/>
        <end position="99"/>
    </location>
</feature>